<evidence type="ECO:0000313" key="3">
    <source>
        <dbReference type="Proteomes" id="UP000015106"/>
    </source>
</evidence>
<keyword evidence="3" id="KW-1185">Reference proteome</keyword>
<dbReference type="AlphaFoldDB" id="A0A8R7RFQ0"/>
<dbReference type="EnsemblPlants" id="TuG1812S0002887100.01.T01">
    <property type="protein sequence ID" value="TuG1812S0002887100.01.T01.s_cds15802"/>
    <property type="gene ID" value="TuG1812S0002887100.01"/>
</dbReference>
<reference evidence="3" key="1">
    <citation type="journal article" date="2013" name="Nature">
        <title>Draft genome of the wheat A-genome progenitor Triticum urartu.</title>
        <authorList>
            <person name="Ling H.Q."/>
            <person name="Zhao S."/>
            <person name="Liu D."/>
            <person name="Wang J."/>
            <person name="Sun H."/>
            <person name="Zhang C."/>
            <person name="Fan H."/>
            <person name="Li D."/>
            <person name="Dong L."/>
            <person name="Tao Y."/>
            <person name="Gao C."/>
            <person name="Wu H."/>
            <person name="Li Y."/>
            <person name="Cui Y."/>
            <person name="Guo X."/>
            <person name="Zheng S."/>
            <person name="Wang B."/>
            <person name="Yu K."/>
            <person name="Liang Q."/>
            <person name="Yang W."/>
            <person name="Lou X."/>
            <person name="Chen J."/>
            <person name="Feng M."/>
            <person name="Jian J."/>
            <person name="Zhang X."/>
            <person name="Luo G."/>
            <person name="Jiang Y."/>
            <person name="Liu J."/>
            <person name="Wang Z."/>
            <person name="Sha Y."/>
            <person name="Zhang B."/>
            <person name="Wu H."/>
            <person name="Tang D."/>
            <person name="Shen Q."/>
            <person name="Xue P."/>
            <person name="Zou S."/>
            <person name="Wang X."/>
            <person name="Liu X."/>
            <person name="Wang F."/>
            <person name="Yang Y."/>
            <person name="An X."/>
            <person name="Dong Z."/>
            <person name="Zhang K."/>
            <person name="Zhang X."/>
            <person name="Luo M.C."/>
            <person name="Dvorak J."/>
            <person name="Tong Y."/>
            <person name="Wang J."/>
            <person name="Yang H."/>
            <person name="Li Z."/>
            <person name="Wang D."/>
            <person name="Zhang A."/>
            <person name="Wang J."/>
        </authorList>
    </citation>
    <scope>NUCLEOTIDE SEQUENCE</scope>
    <source>
        <strain evidence="3">cv. G1812</strain>
    </source>
</reference>
<proteinExistence type="predicted"/>
<organism evidence="2 3">
    <name type="scientific">Triticum urartu</name>
    <name type="common">Red wild einkorn</name>
    <name type="synonym">Crithodium urartu</name>
    <dbReference type="NCBI Taxonomy" id="4572"/>
    <lineage>
        <taxon>Eukaryota</taxon>
        <taxon>Viridiplantae</taxon>
        <taxon>Streptophyta</taxon>
        <taxon>Embryophyta</taxon>
        <taxon>Tracheophyta</taxon>
        <taxon>Spermatophyta</taxon>
        <taxon>Magnoliopsida</taxon>
        <taxon>Liliopsida</taxon>
        <taxon>Poales</taxon>
        <taxon>Poaceae</taxon>
        <taxon>BOP clade</taxon>
        <taxon>Pooideae</taxon>
        <taxon>Triticodae</taxon>
        <taxon>Triticeae</taxon>
        <taxon>Triticinae</taxon>
        <taxon>Triticum</taxon>
    </lineage>
</organism>
<feature type="region of interest" description="Disordered" evidence="1">
    <location>
        <begin position="199"/>
        <end position="220"/>
    </location>
</feature>
<feature type="compositionally biased region" description="Basic residues" evidence="1">
    <location>
        <begin position="203"/>
        <end position="213"/>
    </location>
</feature>
<name>A0A8R7RFQ0_TRIUA</name>
<evidence type="ECO:0000313" key="2">
    <source>
        <dbReference type="EnsemblPlants" id="TuG1812S0002887100.01.T01.s_cds15802"/>
    </source>
</evidence>
<dbReference type="Gramene" id="TuG1812S0002887100.01.T01">
    <property type="protein sequence ID" value="TuG1812S0002887100.01.T01.s_cds15802"/>
    <property type="gene ID" value="TuG1812S0002887100.01"/>
</dbReference>
<reference evidence="2" key="2">
    <citation type="submission" date="2022-06" db="UniProtKB">
        <authorList>
            <consortium name="EnsemblPlants"/>
        </authorList>
    </citation>
    <scope>IDENTIFICATION</scope>
</reference>
<protein>
    <submittedName>
        <fullName evidence="2">Uncharacterized protein</fullName>
    </submittedName>
</protein>
<evidence type="ECO:0000256" key="1">
    <source>
        <dbReference type="SAM" id="MobiDB-lite"/>
    </source>
</evidence>
<accession>A0A8R7RFQ0</accession>
<dbReference type="Proteomes" id="UP000015106">
    <property type="component" value="Unassembled WGS sequence"/>
</dbReference>
<sequence>TPTQSEGRRRRVSRPFARARDDRRGPWGGVVGVRSGLAVHEELGVFASAASGGAVEPDDVAGAKALPLHEAAPALGEDIALAAVLVRVAEAPHLVGAVLEFRRPLLSPPAARSWSGKCFSTCCFGITSLFSLPTSLGVTVLSKRCSRAVAGEGASHARQRARWWAWRARLTRRRHACSGLARRSRCACAACGQPQTWSARRGSGARRRRRGRRPRVDGSW</sequence>
<feature type="region of interest" description="Disordered" evidence="1">
    <location>
        <begin position="1"/>
        <end position="20"/>
    </location>
</feature>